<protein>
    <recommendedName>
        <fullName evidence="4">DUF2490 domain-containing protein</fullName>
    </recommendedName>
</protein>
<dbReference type="OrthoDB" id="8556837at2"/>
<sequence length="234" mass="27216">MKRLLVLAAFLPQVAFADTGYYLVSVYDMAGQASIDYKYWNAHYKNSRNVASPEIGFAYGVTPRWYTELSTQWVQFDGRHTRNTGLEWQNDFLLTQGQYDVDVALHTTVERARNRDDGYAVEIGPVLQAQVWRTQINFNLFFQREMDNGEQNDTELVYQWQVKQRWKSWFSPGLQGFGEVGKWNDWLPAKKQGHRAGPAFFGQVDHFKYEAAYLFGKNSGRAANSFAMRVQYIF</sequence>
<keyword evidence="3" id="KW-1185">Reference proteome</keyword>
<keyword evidence="1" id="KW-0732">Signal</keyword>
<dbReference type="RefSeq" id="WP_155454299.1">
    <property type="nucleotide sequence ID" value="NZ_WNKX01000007.1"/>
</dbReference>
<dbReference type="Proteomes" id="UP000472320">
    <property type="component" value="Unassembled WGS sequence"/>
</dbReference>
<dbReference type="EMBL" id="WNKX01000007">
    <property type="protein sequence ID" value="MTW11347.1"/>
    <property type="molecule type" value="Genomic_DNA"/>
</dbReference>
<comment type="caution">
    <text evidence="2">The sequence shown here is derived from an EMBL/GenBank/DDBJ whole genome shotgun (WGS) entry which is preliminary data.</text>
</comment>
<reference evidence="2 3" key="1">
    <citation type="submission" date="2019-11" db="EMBL/GenBank/DDBJ databases">
        <title>Type strains purchased from KCTC, JCM and DSMZ.</title>
        <authorList>
            <person name="Lu H."/>
        </authorList>
    </citation>
    <scope>NUCLEOTIDE SEQUENCE [LARGE SCALE GENOMIC DNA]</scope>
    <source>
        <strain evidence="2 3">JCM 31587</strain>
    </source>
</reference>
<proteinExistence type="predicted"/>
<evidence type="ECO:0008006" key="4">
    <source>
        <dbReference type="Google" id="ProtNLM"/>
    </source>
</evidence>
<dbReference type="AlphaFoldDB" id="A0A6L6QHH7"/>
<evidence type="ECO:0000313" key="3">
    <source>
        <dbReference type="Proteomes" id="UP000472320"/>
    </source>
</evidence>
<name>A0A6L6QHH7_9BURK</name>
<evidence type="ECO:0000313" key="2">
    <source>
        <dbReference type="EMBL" id="MTW11347.1"/>
    </source>
</evidence>
<feature type="signal peptide" evidence="1">
    <location>
        <begin position="1"/>
        <end position="17"/>
    </location>
</feature>
<evidence type="ECO:0000256" key="1">
    <source>
        <dbReference type="SAM" id="SignalP"/>
    </source>
</evidence>
<gene>
    <name evidence="2" type="ORF">GM658_12150</name>
</gene>
<organism evidence="2 3">
    <name type="scientific">Massilia eburnea</name>
    <dbReference type="NCBI Taxonomy" id="1776165"/>
    <lineage>
        <taxon>Bacteria</taxon>
        <taxon>Pseudomonadati</taxon>
        <taxon>Pseudomonadota</taxon>
        <taxon>Betaproteobacteria</taxon>
        <taxon>Burkholderiales</taxon>
        <taxon>Oxalobacteraceae</taxon>
        <taxon>Telluria group</taxon>
        <taxon>Massilia</taxon>
    </lineage>
</organism>
<accession>A0A6L6QHH7</accession>
<feature type="chain" id="PRO_5027054763" description="DUF2490 domain-containing protein" evidence="1">
    <location>
        <begin position="18"/>
        <end position="234"/>
    </location>
</feature>